<proteinExistence type="predicted"/>
<dbReference type="PaxDb" id="4113-PGSC0003DMT400069572"/>
<dbReference type="Proteomes" id="UP000011115">
    <property type="component" value="Unassembled WGS sequence"/>
</dbReference>
<reference evidence="2" key="1">
    <citation type="journal article" date="2011" name="Nature">
        <title>Genome sequence and analysis of the tuber crop potato.</title>
        <authorList>
            <consortium name="The Potato Genome Sequencing Consortium"/>
        </authorList>
    </citation>
    <scope>NUCLEOTIDE SEQUENCE [LARGE SCALE GENOMIC DNA]</scope>
    <source>
        <strain evidence="2">cv. DM1-3 516 R44</strain>
    </source>
</reference>
<accession>M1CKP6</accession>
<sequence length="52" mass="5975">MSFFASHLIMKLKLDYRAVKINDCKGDSESICEASYKVFAYVSLTTLKPVRR</sequence>
<protein>
    <submittedName>
        <fullName evidence="1">Uncharacterized protein</fullName>
    </submittedName>
</protein>
<dbReference type="AlphaFoldDB" id="M1CKP6"/>
<evidence type="ECO:0000313" key="2">
    <source>
        <dbReference type="Proteomes" id="UP000011115"/>
    </source>
</evidence>
<dbReference type="EnsemblPlants" id="PGSC0003DMT400069572">
    <property type="protein sequence ID" value="PGSC0003DMT400069572"/>
    <property type="gene ID" value="PGSC0003DMG402027044"/>
</dbReference>
<name>M1CKP6_SOLTU</name>
<dbReference type="HOGENOM" id="CLU_3091109_0_0_1"/>
<dbReference type="Gramene" id="PGSC0003DMT400069572">
    <property type="protein sequence ID" value="PGSC0003DMT400069572"/>
    <property type="gene ID" value="PGSC0003DMG402027044"/>
</dbReference>
<keyword evidence="2" id="KW-1185">Reference proteome</keyword>
<reference evidence="1" key="2">
    <citation type="submission" date="2015-06" db="UniProtKB">
        <authorList>
            <consortium name="EnsemblPlants"/>
        </authorList>
    </citation>
    <scope>IDENTIFICATION</scope>
    <source>
        <strain evidence="1">DM1-3 516 R44</strain>
    </source>
</reference>
<evidence type="ECO:0000313" key="1">
    <source>
        <dbReference type="EnsemblPlants" id="PGSC0003DMT400069572"/>
    </source>
</evidence>
<dbReference type="InParanoid" id="M1CKP6"/>
<organism evidence="1 2">
    <name type="scientific">Solanum tuberosum</name>
    <name type="common">Potato</name>
    <dbReference type="NCBI Taxonomy" id="4113"/>
    <lineage>
        <taxon>Eukaryota</taxon>
        <taxon>Viridiplantae</taxon>
        <taxon>Streptophyta</taxon>
        <taxon>Embryophyta</taxon>
        <taxon>Tracheophyta</taxon>
        <taxon>Spermatophyta</taxon>
        <taxon>Magnoliopsida</taxon>
        <taxon>eudicotyledons</taxon>
        <taxon>Gunneridae</taxon>
        <taxon>Pentapetalae</taxon>
        <taxon>asterids</taxon>
        <taxon>lamiids</taxon>
        <taxon>Solanales</taxon>
        <taxon>Solanaceae</taxon>
        <taxon>Solanoideae</taxon>
        <taxon>Solaneae</taxon>
        <taxon>Solanum</taxon>
    </lineage>
</organism>